<feature type="non-terminal residue" evidence="2">
    <location>
        <position position="104"/>
    </location>
</feature>
<sequence length="104" mass="11672">RLADRSGVTDITSCPRSDRRHVRDHLRGGRRHRRFDCSSRGTAARLDPGFGNRIARVFCLRITVHVDRSSDAPRDRGVEVASAPVYLHADTGLRRGVHRGADFL</sequence>
<feature type="region of interest" description="Disordered" evidence="1">
    <location>
        <begin position="1"/>
        <end position="33"/>
    </location>
</feature>
<dbReference type="AlphaFoldDB" id="A0A382G7V9"/>
<feature type="non-terminal residue" evidence="2">
    <location>
        <position position="1"/>
    </location>
</feature>
<name>A0A382G7V9_9ZZZZ</name>
<evidence type="ECO:0000313" key="2">
    <source>
        <dbReference type="EMBL" id="SVB70271.1"/>
    </source>
</evidence>
<feature type="compositionally biased region" description="Basic residues" evidence="1">
    <location>
        <begin position="18"/>
        <end position="33"/>
    </location>
</feature>
<dbReference type="EMBL" id="UINC01053581">
    <property type="protein sequence ID" value="SVB70271.1"/>
    <property type="molecule type" value="Genomic_DNA"/>
</dbReference>
<accession>A0A382G7V9</accession>
<reference evidence="2" key="1">
    <citation type="submission" date="2018-05" db="EMBL/GenBank/DDBJ databases">
        <authorList>
            <person name="Lanie J.A."/>
            <person name="Ng W.-L."/>
            <person name="Kazmierczak K.M."/>
            <person name="Andrzejewski T.M."/>
            <person name="Davidsen T.M."/>
            <person name="Wayne K.J."/>
            <person name="Tettelin H."/>
            <person name="Glass J.I."/>
            <person name="Rusch D."/>
            <person name="Podicherti R."/>
            <person name="Tsui H.-C.T."/>
            <person name="Winkler M.E."/>
        </authorList>
    </citation>
    <scope>NUCLEOTIDE SEQUENCE</scope>
</reference>
<organism evidence="2">
    <name type="scientific">marine metagenome</name>
    <dbReference type="NCBI Taxonomy" id="408172"/>
    <lineage>
        <taxon>unclassified sequences</taxon>
        <taxon>metagenomes</taxon>
        <taxon>ecological metagenomes</taxon>
    </lineage>
</organism>
<evidence type="ECO:0000256" key="1">
    <source>
        <dbReference type="SAM" id="MobiDB-lite"/>
    </source>
</evidence>
<gene>
    <name evidence="2" type="ORF">METZ01_LOCUS223125</name>
</gene>
<proteinExistence type="predicted"/>
<protein>
    <submittedName>
        <fullName evidence="2">Uncharacterized protein</fullName>
    </submittedName>
</protein>